<evidence type="ECO:0000313" key="3">
    <source>
        <dbReference type="WBParaSite" id="sdigi.contig843.g9881.t1"/>
    </source>
</evidence>
<name>A0A915Q3F8_9BILA</name>
<dbReference type="AlphaFoldDB" id="A0A915Q3F8"/>
<organism evidence="2 3">
    <name type="scientific">Setaria digitata</name>
    <dbReference type="NCBI Taxonomy" id="48799"/>
    <lineage>
        <taxon>Eukaryota</taxon>
        <taxon>Metazoa</taxon>
        <taxon>Ecdysozoa</taxon>
        <taxon>Nematoda</taxon>
        <taxon>Chromadorea</taxon>
        <taxon>Rhabditida</taxon>
        <taxon>Spirurina</taxon>
        <taxon>Spiruromorpha</taxon>
        <taxon>Filarioidea</taxon>
        <taxon>Setariidae</taxon>
        <taxon>Setaria</taxon>
    </lineage>
</organism>
<keyword evidence="1" id="KW-0732">Signal</keyword>
<accession>A0A915Q3F8</accession>
<protein>
    <submittedName>
        <fullName evidence="3">Uncharacterized protein</fullName>
    </submittedName>
</protein>
<dbReference type="Proteomes" id="UP000887581">
    <property type="component" value="Unplaced"/>
</dbReference>
<proteinExistence type="predicted"/>
<dbReference type="WBParaSite" id="sdigi.contig843.g9881.t1">
    <property type="protein sequence ID" value="sdigi.contig843.g9881.t1"/>
    <property type="gene ID" value="sdigi.contig843.g9881"/>
</dbReference>
<sequence>MKWNQSKLIVALFLASLAFVLTASMNLNPSLAASDNDDEFDESLRGASAKWIRFGKRLPNAKWMRFGKRAPPAKWMRFGKRNDDFYETQ</sequence>
<evidence type="ECO:0000256" key="1">
    <source>
        <dbReference type="SAM" id="SignalP"/>
    </source>
</evidence>
<reference evidence="3" key="1">
    <citation type="submission" date="2022-11" db="UniProtKB">
        <authorList>
            <consortium name="WormBaseParasite"/>
        </authorList>
    </citation>
    <scope>IDENTIFICATION</scope>
</reference>
<feature type="chain" id="PRO_5037334132" evidence="1">
    <location>
        <begin position="23"/>
        <end position="89"/>
    </location>
</feature>
<evidence type="ECO:0000313" key="2">
    <source>
        <dbReference type="Proteomes" id="UP000887581"/>
    </source>
</evidence>
<feature type="signal peptide" evidence="1">
    <location>
        <begin position="1"/>
        <end position="22"/>
    </location>
</feature>
<keyword evidence="2" id="KW-1185">Reference proteome</keyword>